<dbReference type="Proteomes" id="UP000717696">
    <property type="component" value="Unassembled WGS sequence"/>
</dbReference>
<sequence length="95" mass="10387">MDKRFPSLSNLPVNPAPLCLVLLFMLSSPSFNAVYYSQVEDVISQTNVWWLAPCLSLSSLPSSCRCGTALFARGESTLHASEKPARPPNPACFIQ</sequence>
<dbReference type="EMBL" id="JAGMUU010000018">
    <property type="protein sequence ID" value="KAH7133050.1"/>
    <property type="molecule type" value="Genomic_DNA"/>
</dbReference>
<proteinExistence type="predicted"/>
<accession>A0A9P9E6Z4</accession>
<feature type="signal peptide" evidence="1">
    <location>
        <begin position="1"/>
        <end position="33"/>
    </location>
</feature>
<evidence type="ECO:0000313" key="3">
    <source>
        <dbReference type="Proteomes" id="UP000717696"/>
    </source>
</evidence>
<evidence type="ECO:0000256" key="1">
    <source>
        <dbReference type="SAM" id="SignalP"/>
    </source>
</evidence>
<reference evidence="2" key="1">
    <citation type="journal article" date="2021" name="Nat. Commun.">
        <title>Genetic determinants of endophytism in the Arabidopsis root mycobiome.</title>
        <authorList>
            <person name="Mesny F."/>
            <person name="Miyauchi S."/>
            <person name="Thiergart T."/>
            <person name="Pickel B."/>
            <person name="Atanasova L."/>
            <person name="Karlsson M."/>
            <person name="Huettel B."/>
            <person name="Barry K.W."/>
            <person name="Haridas S."/>
            <person name="Chen C."/>
            <person name="Bauer D."/>
            <person name="Andreopoulos W."/>
            <person name="Pangilinan J."/>
            <person name="LaButti K."/>
            <person name="Riley R."/>
            <person name="Lipzen A."/>
            <person name="Clum A."/>
            <person name="Drula E."/>
            <person name="Henrissat B."/>
            <person name="Kohler A."/>
            <person name="Grigoriev I.V."/>
            <person name="Martin F.M."/>
            <person name="Hacquard S."/>
        </authorList>
    </citation>
    <scope>NUCLEOTIDE SEQUENCE</scope>
    <source>
        <strain evidence="2">MPI-CAGE-AT-0021</strain>
    </source>
</reference>
<organism evidence="2 3">
    <name type="scientific">Dactylonectria estremocensis</name>
    <dbReference type="NCBI Taxonomy" id="1079267"/>
    <lineage>
        <taxon>Eukaryota</taxon>
        <taxon>Fungi</taxon>
        <taxon>Dikarya</taxon>
        <taxon>Ascomycota</taxon>
        <taxon>Pezizomycotina</taxon>
        <taxon>Sordariomycetes</taxon>
        <taxon>Hypocreomycetidae</taxon>
        <taxon>Hypocreales</taxon>
        <taxon>Nectriaceae</taxon>
        <taxon>Dactylonectria</taxon>
    </lineage>
</organism>
<protein>
    <recommendedName>
        <fullName evidence="4">Secreted protein</fullName>
    </recommendedName>
</protein>
<evidence type="ECO:0008006" key="4">
    <source>
        <dbReference type="Google" id="ProtNLM"/>
    </source>
</evidence>
<comment type="caution">
    <text evidence="2">The sequence shown here is derived from an EMBL/GenBank/DDBJ whole genome shotgun (WGS) entry which is preliminary data.</text>
</comment>
<name>A0A9P9E6Z4_9HYPO</name>
<feature type="chain" id="PRO_5040436887" description="Secreted protein" evidence="1">
    <location>
        <begin position="34"/>
        <end position="95"/>
    </location>
</feature>
<gene>
    <name evidence="2" type="ORF">B0J13DRAFT_561442</name>
</gene>
<evidence type="ECO:0000313" key="2">
    <source>
        <dbReference type="EMBL" id="KAH7133050.1"/>
    </source>
</evidence>
<dbReference type="AlphaFoldDB" id="A0A9P9E6Z4"/>
<keyword evidence="3" id="KW-1185">Reference proteome</keyword>
<keyword evidence="1" id="KW-0732">Signal</keyword>